<sequence length="84" mass="9252">MQAADYVEWRLTVDKLCGTGPSTWIVLTETGYVALDFSIKPKQGDTVLIQHGGGNDFAKIMGKVFITRDGEVLECETLDDMVVL</sequence>
<organism evidence="1">
    <name type="scientific">Klebsiella pneumoniae</name>
    <dbReference type="NCBI Taxonomy" id="573"/>
    <lineage>
        <taxon>Bacteria</taxon>
        <taxon>Pseudomonadati</taxon>
        <taxon>Pseudomonadota</taxon>
        <taxon>Gammaproteobacteria</taxon>
        <taxon>Enterobacterales</taxon>
        <taxon>Enterobacteriaceae</taxon>
        <taxon>Klebsiella/Raoultella group</taxon>
        <taxon>Klebsiella</taxon>
        <taxon>Klebsiella pneumoniae complex</taxon>
    </lineage>
</organism>
<proteinExistence type="predicted"/>
<dbReference type="AlphaFoldDB" id="A0A483F391"/>
<dbReference type="EMBL" id="SDCA01000042">
    <property type="protein sequence ID" value="TCW90683.1"/>
    <property type="molecule type" value="Genomic_DNA"/>
</dbReference>
<comment type="caution">
    <text evidence="1">The sequence shown here is derived from an EMBL/GenBank/DDBJ whole genome shotgun (WGS) entry which is preliminary data.</text>
</comment>
<name>A0A483F391_KLEPN</name>
<evidence type="ECO:0000313" key="1">
    <source>
        <dbReference type="EMBL" id="TCW90683.1"/>
    </source>
</evidence>
<accession>A0A483F391</accession>
<protein>
    <submittedName>
        <fullName evidence="1">Uncharacterized protein</fullName>
    </submittedName>
</protein>
<gene>
    <name evidence="1" type="ORF">ETE62_23720</name>
</gene>
<reference evidence="1" key="1">
    <citation type="submission" date="2019-01" db="EMBL/GenBank/DDBJ databases">
        <authorList>
            <person name="Lista F."/>
            <person name="Anselmo A."/>
        </authorList>
    </citation>
    <scope>NUCLEOTIDE SEQUENCE</scope>
    <source>
        <strain evidence="1">22S</strain>
    </source>
</reference>